<name>A0ABN5CHZ0_PSEO7</name>
<accession>A0ABN5CHZ0</accession>
<keyword evidence="2" id="KW-1185">Reference proteome</keyword>
<sequence>MQALSSNLSKTIPNFEREDVQIDIIECLELSKALEHVTEDGDIQAVVLSWDVHNKSGEQTYSRFIEQLKSIRL</sequence>
<dbReference type="Proteomes" id="UP000016521">
    <property type="component" value="Chromosome I"/>
</dbReference>
<evidence type="ECO:0000313" key="2">
    <source>
        <dbReference type="Proteomes" id="UP000016521"/>
    </source>
</evidence>
<dbReference type="EMBL" id="CP011924">
    <property type="protein sequence ID" value="ATD09212.1"/>
    <property type="molecule type" value="Genomic_DNA"/>
</dbReference>
<reference evidence="1 2" key="1">
    <citation type="submission" date="2015-06" db="EMBL/GenBank/DDBJ databases">
        <authorList>
            <person name="Xie B.-B."/>
            <person name="Rong J.-C."/>
            <person name="Qin Q.-L."/>
            <person name="Zhang Y.-Z."/>
        </authorList>
    </citation>
    <scope>NUCLEOTIDE SEQUENCE [LARGE SCALE GENOMIC DNA]</scope>
    <source>
        <strain evidence="1 2">JCM 20779</strain>
    </source>
</reference>
<gene>
    <name evidence="1" type="ORF">PPIS_a4613</name>
</gene>
<organism evidence="1 2">
    <name type="scientific">Pseudoalteromonas piscicida</name>
    <dbReference type="NCBI Taxonomy" id="43662"/>
    <lineage>
        <taxon>Bacteria</taxon>
        <taxon>Pseudomonadati</taxon>
        <taxon>Pseudomonadota</taxon>
        <taxon>Gammaproteobacteria</taxon>
        <taxon>Alteromonadales</taxon>
        <taxon>Pseudoalteromonadaceae</taxon>
        <taxon>Pseudoalteromonas</taxon>
    </lineage>
</organism>
<protein>
    <submittedName>
        <fullName evidence="1">Uncharacterized protein</fullName>
    </submittedName>
</protein>
<evidence type="ECO:0000313" key="1">
    <source>
        <dbReference type="EMBL" id="ATD09212.1"/>
    </source>
</evidence>
<proteinExistence type="predicted"/>